<evidence type="ECO:0000256" key="3">
    <source>
        <dbReference type="PROSITE-ProRule" id="PRU00169"/>
    </source>
</evidence>
<dbReference type="PROSITE" id="PS50110">
    <property type="entry name" value="RESPONSE_REGULATORY"/>
    <property type="match status" value="1"/>
</dbReference>
<dbReference type="PANTHER" id="PTHR44591:SF14">
    <property type="entry name" value="PROTEIN PILG"/>
    <property type="match status" value="1"/>
</dbReference>
<dbReference type="Pfam" id="PF00072">
    <property type="entry name" value="Response_reg"/>
    <property type="match status" value="1"/>
</dbReference>
<reference evidence="5 6" key="1">
    <citation type="journal article" date="2023" name="Antonie Van Leeuwenhoek">
        <title>Mesoterricola silvestris gen. nov., sp. nov., Mesoterricola sediminis sp. nov., Geothrix oryzae sp. nov., Geothrix edaphica sp. nov., Geothrix rubra sp. nov., and Geothrix limicola sp. nov., six novel members of Acidobacteriota isolated from soils.</title>
        <authorList>
            <person name="Itoh H."/>
            <person name="Sugisawa Y."/>
            <person name="Mise K."/>
            <person name="Xu Z."/>
            <person name="Kuniyasu M."/>
            <person name="Ushijima N."/>
            <person name="Kawano K."/>
            <person name="Kobayashi E."/>
            <person name="Shiratori Y."/>
            <person name="Masuda Y."/>
            <person name="Senoo K."/>
        </authorList>
    </citation>
    <scope>NUCLEOTIDE SEQUENCE [LARGE SCALE GENOMIC DNA]</scope>
    <source>
        <strain evidence="5 6">Red804</strain>
    </source>
</reference>
<dbReference type="SMART" id="SM00448">
    <property type="entry name" value="REC"/>
    <property type="match status" value="1"/>
</dbReference>
<accession>A0ABQ5QAK8</accession>
<feature type="domain" description="Response regulatory" evidence="4">
    <location>
        <begin position="3"/>
        <end position="119"/>
    </location>
</feature>
<proteinExistence type="predicted"/>
<dbReference type="Gene3D" id="3.40.50.2300">
    <property type="match status" value="1"/>
</dbReference>
<dbReference type="CDD" id="cd00156">
    <property type="entry name" value="REC"/>
    <property type="match status" value="1"/>
</dbReference>
<dbReference type="RefSeq" id="WP_285569506.1">
    <property type="nucleotide sequence ID" value="NZ_BSDE01000001.1"/>
</dbReference>
<dbReference type="EMBL" id="BSDE01000001">
    <property type="protein sequence ID" value="GLH71857.1"/>
    <property type="molecule type" value="Genomic_DNA"/>
</dbReference>
<name>A0ABQ5QAK8_9BACT</name>
<keyword evidence="6" id="KW-1185">Reference proteome</keyword>
<comment type="caution">
    <text evidence="5">The sequence shown here is derived from an EMBL/GenBank/DDBJ whole genome shotgun (WGS) entry which is preliminary data.</text>
</comment>
<sequence>MSKIVVVEDSKLMRHLLRRVLEQAGHEVEAWEDLAASEIPERIKNGAPDLIVSDYQMPGCNGLTLVRMARKVRPELPVVMVTSTRDPDVMAPLRRLDVQHILHKPLQEGELMDAIRQCLEPVD</sequence>
<feature type="modified residue" description="4-aspartylphosphate" evidence="3">
    <location>
        <position position="54"/>
    </location>
</feature>
<dbReference type="PANTHER" id="PTHR44591">
    <property type="entry name" value="STRESS RESPONSE REGULATOR PROTEIN 1"/>
    <property type="match status" value="1"/>
</dbReference>
<protein>
    <submittedName>
        <fullName evidence="5">Response regulator</fullName>
    </submittedName>
</protein>
<keyword evidence="1 3" id="KW-0597">Phosphoprotein</keyword>
<gene>
    <name evidence="5" type="ORF">GETHLI_03590</name>
</gene>
<organism evidence="5 6">
    <name type="scientific">Geothrix limicola</name>
    <dbReference type="NCBI Taxonomy" id="2927978"/>
    <lineage>
        <taxon>Bacteria</taxon>
        <taxon>Pseudomonadati</taxon>
        <taxon>Acidobacteriota</taxon>
        <taxon>Holophagae</taxon>
        <taxon>Holophagales</taxon>
        <taxon>Holophagaceae</taxon>
        <taxon>Geothrix</taxon>
    </lineage>
</organism>
<dbReference type="SUPFAM" id="SSF52172">
    <property type="entry name" value="CheY-like"/>
    <property type="match status" value="1"/>
</dbReference>
<dbReference type="InterPro" id="IPR050595">
    <property type="entry name" value="Bact_response_regulator"/>
</dbReference>
<evidence type="ECO:0000313" key="6">
    <source>
        <dbReference type="Proteomes" id="UP001165069"/>
    </source>
</evidence>
<evidence type="ECO:0000256" key="1">
    <source>
        <dbReference type="ARBA" id="ARBA00022553"/>
    </source>
</evidence>
<dbReference type="Proteomes" id="UP001165069">
    <property type="component" value="Unassembled WGS sequence"/>
</dbReference>
<evidence type="ECO:0000313" key="5">
    <source>
        <dbReference type="EMBL" id="GLH71857.1"/>
    </source>
</evidence>
<keyword evidence="2" id="KW-0902">Two-component regulatory system</keyword>
<evidence type="ECO:0000256" key="2">
    <source>
        <dbReference type="ARBA" id="ARBA00023012"/>
    </source>
</evidence>
<dbReference type="InterPro" id="IPR011006">
    <property type="entry name" value="CheY-like_superfamily"/>
</dbReference>
<dbReference type="InterPro" id="IPR001789">
    <property type="entry name" value="Sig_transdc_resp-reg_receiver"/>
</dbReference>
<evidence type="ECO:0000259" key="4">
    <source>
        <dbReference type="PROSITE" id="PS50110"/>
    </source>
</evidence>